<evidence type="ECO:0000313" key="7">
    <source>
        <dbReference type="EMBL" id="KLO07481.1"/>
    </source>
</evidence>
<dbReference type="Gene3D" id="3.30.43.10">
    <property type="entry name" value="Uridine Diphospho-n-acetylenolpyruvylglucosamine Reductase, domain 2"/>
    <property type="match status" value="1"/>
</dbReference>
<comment type="cofactor">
    <cofactor evidence="1">
        <name>FAD</name>
        <dbReference type="ChEBI" id="CHEBI:57692"/>
    </cofactor>
</comment>
<dbReference type="SUPFAM" id="SSF56176">
    <property type="entry name" value="FAD-binding/transporter-associated domain-like"/>
    <property type="match status" value="1"/>
</dbReference>
<evidence type="ECO:0000256" key="4">
    <source>
        <dbReference type="ARBA" id="ARBA00022827"/>
    </source>
</evidence>
<evidence type="ECO:0000256" key="1">
    <source>
        <dbReference type="ARBA" id="ARBA00001974"/>
    </source>
</evidence>
<dbReference type="PANTHER" id="PTHR42973">
    <property type="entry name" value="BINDING OXIDOREDUCTASE, PUTATIVE (AFU_ORTHOLOGUE AFUA_1G17690)-RELATED"/>
    <property type="match status" value="1"/>
</dbReference>
<dbReference type="InterPro" id="IPR036318">
    <property type="entry name" value="FAD-bd_PCMH-like_sf"/>
</dbReference>
<evidence type="ECO:0000259" key="6">
    <source>
        <dbReference type="PROSITE" id="PS51387"/>
    </source>
</evidence>
<accession>A0A0H2RRP4</accession>
<dbReference type="Pfam" id="PF01565">
    <property type="entry name" value="FAD_binding_4"/>
    <property type="match status" value="1"/>
</dbReference>
<dbReference type="STRING" id="27342.A0A0H2RRP4"/>
<dbReference type="GO" id="GO:0071949">
    <property type="term" value="F:FAD binding"/>
    <property type="evidence" value="ECO:0007669"/>
    <property type="project" value="InterPro"/>
</dbReference>
<dbReference type="Pfam" id="PF08031">
    <property type="entry name" value="BBE"/>
    <property type="match status" value="1"/>
</dbReference>
<dbReference type="InterPro" id="IPR006094">
    <property type="entry name" value="Oxid_FAD_bind_N"/>
</dbReference>
<dbReference type="Proteomes" id="UP000053477">
    <property type="component" value="Unassembled WGS sequence"/>
</dbReference>
<protein>
    <submittedName>
        <fullName evidence="7">FAD-binding domain-containing protein</fullName>
    </submittedName>
</protein>
<evidence type="ECO:0000313" key="8">
    <source>
        <dbReference type="Proteomes" id="UP000053477"/>
    </source>
</evidence>
<keyword evidence="4" id="KW-0274">FAD</keyword>
<dbReference type="PANTHER" id="PTHR42973:SF39">
    <property type="entry name" value="FAD-BINDING PCMH-TYPE DOMAIN-CONTAINING PROTEIN"/>
    <property type="match status" value="1"/>
</dbReference>
<dbReference type="EMBL" id="KQ086136">
    <property type="protein sequence ID" value="KLO07481.1"/>
    <property type="molecule type" value="Genomic_DNA"/>
</dbReference>
<gene>
    <name evidence="7" type="ORF">SCHPADRAFT_909426</name>
</gene>
<dbReference type="InterPro" id="IPR016167">
    <property type="entry name" value="FAD-bd_PCMH_sub1"/>
</dbReference>
<dbReference type="PROSITE" id="PS51387">
    <property type="entry name" value="FAD_PCMH"/>
    <property type="match status" value="1"/>
</dbReference>
<evidence type="ECO:0000256" key="5">
    <source>
        <dbReference type="ARBA" id="ARBA00023002"/>
    </source>
</evidence>
<dbReference type="OrthoDB" id="415825at2759"/>
<dbReference type="InterPro" id="IPR016169">
    <property type="entry name" value="FAD-bd_PCMH_sub2"/>
</dbReference>
<dbReference type="AlphaFoldDB" id="A0A0H2RRP4"/>
<keyword evidence="8" id="KW-1185">Reference proteome</keyword>
<proteinExistence type="inferred from homology"/>
<dbReference type="Gene3D" id="3.30.465.10">
    <property type="match status" value="1"/>
</dbReference>
<dbReference type="GO" id="GO:0016491">
    <property type="term" value="F:oxidoreductase activity"/>
    <property type="evidence" value="ECO:0007669"/>
    <property type="project" value="UniProtKB-KW"/>
</dbReference>
<dbReference type="InParanoid" id="A0A0H2RRP4"/>
<feature type="domain" description="FAD-binding PCMH-type" evidence="6">
    <location>
        <begin position="35"/>
        <end position="207"/>
    </location>
</feature>
<keyword evidence="3" id="KW-0285">Flavoprotein</keyword>
<sequence length="469" mass="51200">MSASSFEEFKRAFKGEVVTQADDGYDEAIARWSIGAVRKAKVVAFVKDAEDASLAIKYAKTEKLPLAIRGGGHSPAAASSSEGGLVVDLSRHLNKVTIDAEKKLAFVDGGAVWETVDKTAIQHGLASVGGTVNHTGVGGLTLGGGYGFLSAQYGLVIDNLVQVTMVVGDGSVLTANDNENPDLFWAVRGGGCNFGVCTQFVLKLHDQRKTVYSGVLIFPPPLLDQLFKVVNKWWDSNPTDKSAMFMVFAKGPPPERLPCAVVIPFHNGSEEEGREAFKFLLDLKPLDHSEEMPFELVNSLQNPNATPGQNVYFRAVTQTGVHPDVCAAAFKYIPEFSTSESRFALIWELVPNKKINSVSNTAMAFNCRGPQFNVLCVCQWDTNDPESNKAARDKVFAATDMIASRDVDPDDSRGKSYGNYIGDEYVAVDRAKQLFGSNYPRLQQIKQKYDPDVVFSKWFSIVPDASSTR</sequence>
<name>A0A0H2RRP4_9AGAM</name>
<dbReference type="InterPro" id="IPR016166">
    <property type="entry name" value="FAD-bd_PCMH"/>
</dbReference>
<organism evidence="7 8">
    <name type="scientific">Schizopora paradoxa</name>
    <dbReference type="NCBI Taxonomy" id="27342"/>
    <lineage>
        <taxon>Eukaryota</taxon>
        <taxon>Fungi</taxon>
        <taxon>Dikarya</taxon>
        <taxon>Basidiomycota</taxon>
        <taxon>Agaricomycotina</taxon>
        <taxon>Agaricomycetes</taxon>
        <taxon>Hymenochaetales</taxon>
        <taxon>Schizoporaceae</taxon>
        <taxon>Schizopora</taxon>
    </lineage>
</organism>
<reference evidence="7 8" key="1">
    <citation type="submission" date="2015-04" db="EMBL/GenBank/DDBJ databases">
        <title>Complete genome sequence of Schizopora paradoxa KUC8140, a cosmopolitan wood degrader in East Asia.</title>
        <authorList>
            <consortium name="DOE Joint Genome Institute"/>
            <person name="Min B."/>
            <person name="Park H."/>
            <person name="Jang Y."/>
            <person name="Kim J.-J."/>
            <person name="Kim K.H."/>
            <person name="Pangilinan J."/>
            <person name="Lipzen A."/>
            <person name="Riley R."/>
            <person name="Grigoriev I.V."/>
            <person name="Spatafora J.W."/>
            <person name="Choi I.-G."/>
        </authorList>
    </citation>
    <scope>NUCLEOTIDE SEQUENCE [LARGE SCALE GENOMIC DNA]</scope>
    <source>
        <strain evidence="7 8">KUC8140</strain>
    </source>
</reference>
<evidence type="ECO:0000256" key="3">
    <source>
        <dbReference type="ARBA" id="ARBA00022630"/>
    </source>
</evidence>
<dbReference type="Gene3D" id="3.40.462.20">
    <property type="match status" value="1"/>
</dbReference>
<comment type="similarity">
    <text evidence="2">Belongs to the oxygen-dependent FAD-linked oxidoreductase family.</text>
</comment>
<keyword evidence="5" id="KW-0560">Oxidoreductase</keyword>
<dbReference type="InterPro" id="IPR012951">
    <property type="entry name" value="BBE"/>
</dbReference>
<dbReference type="InterPro" id="IPR050416">
    <property type="entry name" value="FAD-linked_Oxidoreductase"/>
</dbReference>
<evidence type="ECO:0000256" key="2">
    <source>
        <dbReference type="ARBA" id="ARBA00005466"/>
    </source>
</evidence>